<protein>
    <submittedName>
        <fullName evidence="2">Uncharacterized protein</fullName>
    </submittedName>
</protein>
<gene>
    <name evidence="2" type="ORF">TI39_contig358g00012</name>
</gene>
<comment type="caution">
    <text evidence="2">The sequence shown here is derived from an EMBL/GenBank/DDBJ whole genome shotgun (WGS) entry which is preliminary data.</text>
</comment>
<dbReference type="EMBL" id="LAFY01000350">
    <property type="protein sequence ID" value="KJX99435.1"/>
    <property type="molecule type" value="Genomic_DNA"/>
</dbReference>
<reference evidence="2 3" key="1">
    <citation type="submission" date="2015-03" db="EMBL/GenBank/DDBJ databases">
        <title>RNA-seq based gene annotation and comparative genomics of four Zymoseptoria species reveal species-specific pathogenicity related genes and transposable element activity.</title>
        <authorList>
            <person name="Grandaubert J."/>
            <person name="Bhattacharyya A."/>
            <person name="Stukenbrock E.H."/>
        </authorList>
    </citation>
    <scope>NUCLEOTIDE SEQUENCE [LARGE SCALE GENOMIC DNA]</scope>
    <source>
        <strain evidence="2 3">Zb18110</strain>
    </source>
</reference>
<name>A0A0F4GTC1_9PEZI</name>
<dbReference type="Proteomes" id="UP000033647">
    <property type="component" value="Unassembled WGS sequence"/>
</dbReference>
<dbReference type="AlphaFoldDB" id="A0A0F4GTC1"/>
<dbReference type="OrthoDB" id="10646871at2759"/>
<feature type="region of interest" description="Disordered" evidence="1">
    <location>
        <begin position="342"/>
        <end position="446"/>
    </location>
</feature>
<evidence type="ECO:0000313" key="2">
    <source>
        <dbReference type="EMBL" id="KJX99435.1"/>
    </source>
</evidence>
<feature type="region of interest" description="Disordered" evidence="1">
    <location>
        <begin position="284"/>
        <end position="318"/>
    </location>
</feature>
<feature type="compositionally biased region" description="Basic residues" evidence="1">
    <location>
        <begin position="412"/>
        <end position="426"/>
    </location>
</feature>
<evidence type="ECO:0000256" key="1">
    <source>
        <dbReference type="SAM" id="MobiDB-lite"/>
    </source>
</evidence>
<evidence type="ECO:0000313" key="3">
    <source>
        <dbReference type="Proteomes" id="UP000033647"/>
    </source>
</evidence>
<feature type="compositionally biased region" description="Basic and acidic residues" evidence="1">
    <location>
        <begin position="373"/>
        <end position="382"/>
    </location>
</feature>
<keyword evidence="3" id="KW-1185">Reference proteome</keyword>
<feature type="compositionally biased region" description="Acidic residues" evidence="1">
    <location>
        <begin position="396"/>
        <end position="408"/>
    </location>
</feature>
<sequence length="593" mass="64554">MAPNAAKALRQAGVAQNQTTLGAPSAFTRHNEAAAKFMDANVALARRKQPGNEDPSATPNSPMIDSRALDKMTIAELQDFVVQNDTSLKLDSTTAIDILQKLEAADKNTADAVLSGQKRLETVFEIGQKKETEILRSKADSNVQRLTEADAAVGEHRTQESNSQMVILKGERDTYKERIRVLMPLLLETGSDETTVAMHEQVVAMRQERDAALAERAKIAEERDAYREALKKAVPLLEEIDNERRNAGQKRGRRNKLNQFVKLPRNMFLEVGDALKEDLSAVSSQQHARRRLRFGEQFRSSAPGRGTARPSSRLHAGQAQWARLPPEMCTPVVTVAPTPVIKAPSATPTKGKAPANVRGAKGSTKARGKPARRSRDLMRSSDSDEQPWVAPKMNDDGDGDGDDEEDEVNSPKRPRSAPKTPKKQTAKKGGYPTPNTSGKVKADQKRMDGQVWAKFNDGTDDVELDSAETMASIIRGANIFGGLKGGKADEELIHRAYDEVLAIRNAGEPAFRVQNTNAWKKVIAFAIKDPSPHYTGPNPPTPSTIGGAGAGSQARMEQRSPSVKNDAWKSILADAGMGNLFSSSSDEAKGEKD</sequence>
<feature type="region of interest" description="Disordered" evidence="1">
    <location>
        <begin position="534"/>
        <end position="564"/>
    </location>
</feature>
<organism evidence="2 3">
    <name type="scientific">Zymoseptoria brevis</name>
    <dbReference type="NCBI Taxonomy" id="1047168"/>
    <lineage>
        <taxon>Eukaryota</taxon>
        <taxon>Fungi</taxon>
        <taxon>Dikarya</taxon>
        <taxon>Ascomycota</taxon>
        <taxon>Pezizomycotina</taxon>
        <taxon>Dothideomycetes</taxon>
        <taxon>Dothideomycetidae</taxon>
        <taxon>Mycosphaerellales</taxon>
        <taxon>Mycosphaerellaceae</taxon>
        <taxon>Zymoseptoria</taxon>
    </lineage>
</organism>
<accession>A0A0F4GTC1</accession>
<proteinExistence type="predicted"/>